<dbReference type="EMBL" id="SNRY01000061">
    <property type="protein sequence ID" value="KAA6348742.1"/>
    <property type="molecule type" value="Genomic_DNA"/>
</dbReference>
<accession>A0A5J4SSD5</accession>
<sequence>MLYEWILLIIKNKKEMLHAGEIFLILLPPNLQIGME</sequence>
<proteinExistence type="predicted"/>
<reference evidence="1" key="1">
    <citation type="submission" date="2019-03" db="EMBL/GenBank/DDBJ databases">
        <title>Single cell metagenomics reveals metabolic interactions within the superorganism composed of flagellate Streblomastix strix and complex community of Bacteroidetes bacteria on its surface.</title>
        <authorList>
            <person name="Treitli S.C."/>
            <person name="Kolisko M."/>
            <person name="Husnik F."/>
            <person name="Keeling P."/>
            <person name="Hampl V."/>
        </authorList>
    </citation>
    <scope>NUCLEOTIDE SEQUENCE</scope>
    <source>
        <strain evidence="1">STM</strain>
    </source>
</reference>
<organism evidence="1">
    <name type="scientific">termite gut metagenome</name>
    <dbReference type="NCBI Taxonomy" id="433724"/>
    <lineage>
        <taxon>unclassified sequences</taxon>
        <taxon>metagenomes</taxon>
        <taxon>organismal metagenomes</taxon>
    </lineage>
</organism>
<evidence type="ECO:0000313" key="1">
    <source>
        <dbReference type="EMBL" id="KAA6348742.1"/>
    </source>
</evidence>
<dbReference type="AlphaFoldDB" id="A0A5J4SSD5"/>
<name>A0A5J4SSD5_9ZZZZ</name>
<protein>
    <submittedName>
        <fullName evidence="1">Uncharacterized protein</fullName>
    </submittedName>
</protein>
<comment type="caution">
    <text evidence="1">The sequence shown here is derived from an EMBL/GenBank/DDBJ whole genome shotgun (WGS) entry which is preliminary data.</text>
</comment>
<gene>
    <name evidence="1" type="ORF">EZS27_003807</name>
</gene>